<evidence type="ECO:0000256" key="1">
    <source>
        <dbReference type="SAM" id="Phobius"/>
    </source>
</evidence>
<protein>
    <recommendedName>
        <fullName evidence="2">2TM domain-containing protein</fullName>
    </recommendedName>
</protein>
<keyword evidence="1" id="KW-1133">Transmembrane helix</keyword>
<feature type="transmembrane region" description="Helical" evidence="1">
    <location>
        <begin position="69"/>
        <end position="90"/>
    </location>
</feature>
<gene>
    <name evidence="3" type="ORF">D1013_10445</name>
</gene>
<accession>A0A3G2LBT0</accession>
<reference evidence="3 4" key="1">
    <citation type="submission" date="2018-08" db="EMBL/GenBank/DDBJ databases">
        <title>The reduced genetic potential of extracellular carbohydrate catabolism in Euzebyella marina RN62, a Flavobacteriia bacterium isolated from the hadal water.</title>
        <authorList>
            <person name="Xue C."/>
        </authorList>
    </citation>
    <scope>NUCLEOTIDE SEQUENCE [LARGE SCALE GENOMIC DNA]</scope>
    <source>
        <strain evidence="3 4">RN62</strain>
    </source>
</reference>
<dbReference type="Pfam" id="PF13239">
    <property type="entry name" value="2TM"/>
    <property type="match status" value="1"/>
</dbReference>
<dbReference type="KEGG" id="emar:D1013_10445"/>
<dbReference type="EMBL" id="CP032050">
    <property type="protein sequence ID" value="AYN69698.1"/>
    <property type="molecule type" value="Genomic_DNA"/>
</dbReference>
<dbReference type="RefSeq" id="WP_121850686.1">
    <property type="nucleotide sequence ID" value="NZ_JACYFK010000002.1"/>
</dbReference>
<feature type="domain" description="2TM" evidence="2">
    <location>
        <begin position="53"/>
        <end position="136"/>
    </location>
</feature>
<proteinExistence type="predicted"/>
<evidence type="ECO:0000313" key="3">
    <source>
        <dbReference type="EMBL" id="AYN69698.1"/>
    </source>
</evidence>
<sequence length="138" mass="16227">MPQKSFLGTQFLPRSGKKGRLKSSWRKIKGRLVNTNSDKATQMIKDSSSKYSRAKLKVERIKKFYEHALLFLVVNVVLFWFKGEIFAFFLDQEIHNSEFYNWLALNIIFIPVIWGVILLIHANYAFLGSSKFWKNKFS</sequence>
<dbReference type="InterPro" id="IPR025698">
    <property type="entry name" value="2TM_dom"/>
</dbReference>
<dbReference type="Proteomes" id="UP000276309">
    <property type="component" value="Chromosome"/>
</dbReference>
<keyword evidence="1" id="KW-0812">Transmembrane</keyword>
<keyword evidence="4" id="KW-1185">Reference proteome</keyword>
<keyword evidence="1" id="KW-0472">Membrane</keyword>
<feature type="transmembrane region" description="Helical" evidence="1">
    <location>
        <begin position="102"/>
        <end position="127"/>
    </location>
</feature>
<dbReference type="AlphaFoldDB" id="A0A3G2LBT0"/>
<dbReference type="OrthoDB" id="1495672at2"/>
<evidence type="ECO:0000313" key="4">
    <source>
        <dbReference type="Proteomes" id="UP000276309"/>
    </source>
</evidence>
<organism evidence="3 4">
    <name type="scientific">Euzebyella marina</name>
    <dbReference type="NCBI Taxonomy" id="1761453"/>
    <lineage>
        <taxon>Bacteria</taxon>
        <taxon>Pseudomonadati</taxon>
        <taxon>Bacteroidota</taxon>
        <taxon>Flavobacteriia</taxon>
        <taxon>Flavobacteriales</taxon>
        <taxon>Flavobacteriaceae</taxon>
        <taxon>Euzebyella</taxon>
    </lineage>
</organism>
<evidence type="ECO:0000259" key="2">
    <source>
        <dbReference type="Pfam" id="PF13239"/>
    </source>
</evidence>
<name>A0A3G2LBT0_9FLAO</name>